<evidence type="ECO:0000313" key="2">
    <source>
        <dbReference type="EMBL" id="RZS59274.1"/>
    </source>
</evidence>
<feature type="transmembrane region" description="Helical" evidence="1">
    <location>
        <begin position="163"/>
        <end position="185"/>
    </location>
</feature>
<gene>
    <name evidence="2" type="ORF">EV141_0494</name>
</gene>
<protein>
    <submittedName>
        <fullName evidence="2">Uncharacterized protein</fullName>
    </submittedName>
</protein>
<organism evidence="2 3">
    <name type="scientific">Microcella putealis</name>
    <dbReference type="NCBI Taxonomy" id="337005"/>
    <lineage>
        <taxon>Bacteria</taxon>
        <taxon>Bacillati</taxon>
        <taxon>Actinomycetota</taxon>
        <taxon>Actinomycetes</taxon>
        <taxon>Micrococcales</taxon>
        <taxon>Microbacteriaceae</taxon>
        <taxon>Microcella</taxon>
    </lineage>
</organism>
<feature type="transmembrane region" description="Helical" evidence="1">
    <location>
        <begin position="83"/>
        <end position="105"/>
    </location>
</feature>
<feature type="transmembrane region" description="Helical" evidence="1">
    <location>
        <begin position="42"/>
        <end position="63"/>
    </location>
</feature>
<dbReference type="OrthoDB" id="3209791at2"/>
<dbReference type="RefSeq" id="WP_130484374.1">
    <property type="nucleotide sequence ID" value="NZ_SGWW01000001.1"/>
</dbReference>
<name>A0A4Q7LWU0_9MICO</name>
<dbReference type="Proteomes" id="UP000293519">
    <property type="component" value="Unassembled WGS sequence"/>
</dbReference>
<evidence type="ECO:0000313" key="3">
    <source>
        <dbReference type="Proteomes" id="UP000293519"/>
    </source>
</evidence>
<keyword evidence="3" id="KW-1185">Reference proteome</keyword>
<dbReference type="AlphaFoldDB" id="A0A4Q7LWU0"/>
<proteinExistence type="predicted"/>
<feature type="transmembrane region" description="Helical" evidence="1">
    <location>
        <begin position="192"/>
        <end position="212"/>
    </location>
</feature>
<keyword evidence="1" id="KW-0472">Membrane</keyword>
<comment type="caution">
    <text evidence="2">The sequence shown here is derived from an EMBL/GenBank/DDBJ whole genome shotgun (WGS) entry which is preliminary data.</text>
</comment>
<sequence>MTATPSPTTASAEGTGDRQAATTLGRRVGSIMLLQLANPMTLLGWPLIILAVIFLGNLAIVTAVTQASGGGAEFTVNGGVGFLWVYTLVMVVLSVNQSFPLALGYGATRRDYLLGAGATYAALSVVYALLLATLAEIERANNGWGVGLGFFAALPEWPWHQVFLAHLLILVLFASIGAATAAIYVRWRAPGMYVFWLGLAIVVVVAVILLSTFDGWFAVRDFFHGAGVMGSLLWSLVITVLSSIAAYGILRRATPTNT</sequence>
<dbReference type="EMBL" id="SGWW01000001">
    <property type="protein sequence ID" value="RZS59274.1"/>
    <property type="molecule type" value="Genomic_DNA"/>
</dbReference>
<keyword evidence="1" id="KW-0812">Transmembrane</keyword>
<evidence type="ECO:0000256" key="1">
    <source>
        <dbReference type="SAM" id="Phobius"/>
    </source>
</evidence>
<keyword evidence="1" id="KW-1133">Transmembrane helix</keyword>
<feature type="transmembrane region" description="Helical" evidence="1">
    <location>
        <begin position="232"/>
        <end position="250"/>
    </location>
</feature>
<reference evidence="2 3" key="1">
    <citation type="journal article" date="2015" name="Stand. Genomic Sci.">
        <title>Genomic Encyclopedia of Bacterial and Archaeal Type Strains, Phase III: the genomes of soil and plant-associated and newly described type strains.</title>
        <authorList>
            <person name="Whitman W.B."/>
            <person name="Woyke T."/>
            <person name="Klenk H.P."/>
            <person name="Zhou Y."/>
            <person name="Lilburn T.G."/>
            <person name="Beck B.J."/>
            <person name="De Vos P."/>
            <person name="Vandamme P."/>
            <person name="Eisen J.A."/>
            <person name="Garrity G."/>
            <person name="Hugenholtz P."/>
            <person name="Kyrpides N.C."/>
        </authorList>
    </citation>
    <scope>NUCLEOTIDE SEQUENCE [LARGE SCALE GENOMIC DNA]</scope>
    <source>
        <strain evidence="2 3">CV2</strain>
    </source>
</reference>
<feature type="transmembrane region" description="Helical" evidence="1">
    <location>
        <begin position="112"/>
        <end position="135"/>
    </location>
</feature>
<accession>A0A4Q7LWU0</accession>